<dbReference type="PROSITE" id="PS51202">
    <property type="entry name" value="RCK_C"/>
    <property type="match status" value="1"/>
</dbReference>
<dbReference type="AlphaFoldDB" id="A7I292"/>
<sequence>MKEILIIADGNLAKNFLKRVFKLKNIIHKYSVIAENEESLPSEIVESDMFEIHYFDATSREKLRIVLDNKKFDQCIIIDDNEFDTRVIYENLKALAPKLELYLVDRHGTFSNSENKKDNHLKIINTLSITSSRLIGFLPDSPVFADNIGLGKGEIMEVKIPVASSFSYKKVGLLTSAKYSIPIIYRHSNYIVTNYNTTILPNDTILVVGEASALRGVYSAIKEENGQFPSPFGVNIASFIDMNELNDEQISRIIDVCEKLNTTLKSHKFFIKVINPTIGESLNRLKSLNNDVCEIIFDYNNKKFTNFKELIENHKIGLIVATNDFFENFKSKMYEFNLPVLSIGEYDISEISRAMIVTNGENVTEEASVVFDVASQLNLDVYLYFFNQNLRKGDESFINNYKNLANLFKNDLHIINKLDKNPILALENEERFFQFIPFSEKILHRSLASNFAKDLDLMYYKLRNNYQLFIPVDFHYENS</sequence>
<evidence type="ECO:0000313" key="2">
    <source>
        <dbReference type="EMBL" id="ABS52368.1"/>
    </source>
</evidence>
<dbReference type="Proteomes" id="UP000002407">
    <property type="component" value="Chromosome"/>
</dbReference>
<dbReference type="GO" id="GO:0008324">
    <property type="term" value="F:monoatomic cation transmembrane transporter activity"/>
    <property type="evidence" value="ECO:0007669"/>
    <property type="project" value="InterPro"/>
</dbReference>
<organism evidence="2 3">
    <name type="scientific">Campylobacter hominis (strain ATCC BAA-381 / DSM 21671 / CCUG 45161 / LMG 19568 / NCTC 13146 / CH001A)</name>
    <dbReference type="NCBI Taxonomy" id="360107"/>
    <lineage>
        <taxon>Bacteria</taxon>
        <taxon>Pseudomonadati</taxon>
        <taxon>Campylobacterota</taxon>
        <taxon>Epsilonproteobacteria</taxon>
        <taxon>Campylobacterales</taxon>
        <taxon>Campylobacteraceae</taxon>
        <taxon>Campylobacter</taxon>
    </lineage>
</organism>
<dbReference type="GO" id="GO:0006813">
    <property type="term" value="P:potassium ion transport"/>
    <property type="evidence" value="ECO:0007669"/>
    <property type="project" value="InterPro"/>
</dbReference>
<protein>
    <submittedName>
        <fullName evidence="2">TrkA domain protein</fullName>
    </submittedName>
</protein>
<gene>
    <name evidence="2" type="ordered locus">CHAB381_1075</name>
</gene>
<dbReference type="KEGG" id="cha:CHAB381_1075"/>
<dbReference type="RefSeq" id="WP_012108931.1">
    <property type="nucleotide sequence ID" value="NC_009714.1"/>
</dbReference>
<feature type="domain" description="RCK C-terminal" evidence="1">
    <location>
        <begin position="143"/>
        <end position="223"/>
    </location>
</feature>
<evidence type="ECO:0000313" key="3">
    <source>
        <dbReference type="Proteomes" id="UP000002407"/>
    </source>
</evidence>
<dbReference type="EMBL" id="CP000776">
    <property type="protein sequence ID" value="ABS52368.1"/>
    <property type="molecule type" value="Genomic_DNA"/>
</dbReference>
<dbReference type="STRING" id="360107.CHAB381_1075"/>
<reference evidence="3" key="1">
    <citation type="submission" date="2007-07" db="EMBL/GenBank/DDBJ databases">
        <title>Complete genome sequence of Campylobacter hominis ATCC BAA-381, a commensal isolated from the human gastrointestinal tract.</title>
        <authorList>
            <person name="Fouts D.E."/>
            <person name="Mongodin E.F."/>
            <person name="Puiu D."/>
            <person name="Sebastian Y."/>
            <person name="Miller W.G."/>
            <person name="Mandrell R.E."/>
            <person name="Nelson K.E."/>
        </authorList>
    </citation>
    <scope>NUCLEOTIDE SEQUENCE [LARGE SCALE GENOMIC DNA]</scope>
    <source>
        <strain evidence="3">ATCC BAA-381 / LMG 19568 / NCTC 13146 / CH001A</strain>
    </source>
</reference>
<dbReference type="eggNOG" id="COG3400">
    <property type="taxonomic scope" value="Bacteria"/>
</dbReference>
<dbReference type="InterPro" id="IPR006037">
    <property type="entry name" value="RCK_C"/>
</dbReference>
<name>A7I292_CAMHC</name>
<dbReference type="OrthoDB" id="5337496at2"/>
<proteinExistence type="predicted"/>
<accession>A7I292</accession>
<dbReference type="HOGENOM" id="CLU_583841_0_0_7"/>
<keyword evidence="3" id="KW-1185">Reference proteome</keyword>
<dbReference type="Gene3D" id="3.30.70.1450">
    <property type="entry name" value="Regulator of K+ conductance, C-terminal domain"/>
    <property type="match status" value="1"/>
</dbReference>
<dbReference type="InterPro" id="IPR036721">
    <property type="entry name" value="RCK_C_sf"/>
</dbReference>
<evidence type="ECO:0000259" key="1">
    <source>
        <dbReference type="PROSITE" id="PS51202"/>
    </source>
</evidence>